<dbReference type="Pfam" id="PF00480">
    <property type="entry name" value="ROK"/>
    <property type="match status" value="1"/>
</dbReference>
<dbReference type="InterPro" id="IPR000600">
    <property type="entry name" value="ROK"/>
</dbReference>
<accession>A0ABV8SK11</accession>
<reference evidence="6" key="1">
    <citation type="journal article" date="2019" name="Int. J. Syst. Evol. Microbiol.">
        <title>The Global Catalogue of Microorganisms (GCM) 10K type strain sequencing project: providing services to taxonomists for standard genome sequencing and annotation.</title>
        <authorList>
            <consortium name="The Broad Institute Genomics Platform"/>
            <consortium name="The Broad Institute Genome Sequencing Center for Infectious Disease"/>
            <person name="Wu L."/>
            <person name="Ma J."/>
        </authorList>
    </citation>
    <scope>NUCLEOTIDE SEQUENCE [LARGE SCALE GENOMIC DNA]</scope>
    <source>
        <strain evidence="6">CGMCC 4.1641</strain>
    </source>
</reference>
<evidence type="ECO:0000259" key="4">
    <source>
        <dbReference type="Pfam" id="PF01047"/>
    </source>
</evidence>
<sequence>MAGNNTKILKLANRYLVLQCISNYEPITIEDIVKKTNLSRPTVINSVKELTEKEIVTKDGYAESTGGRTAALLSTNADAYYAVGADFEFPKVRLAIANLKGTILHSHHLKYPQDITAEELLADLPDRIYDFIHSSNVDTKKIEGLGMGISGIIDTNSGHSKFIERINGWKDIDIKSILEQKLKMPVYIRNDVHLMGLVEKRFYNPNDNNAFIYIGLRSGIGSAIFLKNTIYEGKNGNAGFTGHITLDVNGPRCFCGQRGCLDVFAGELSLIERYKAARRSNGLSELSDEDINLAHLIRWATGGDELASAILKEAGFYLGVAIANLVKTLEIPTVIIGGGASIESSEFFRSVKQAASDHLKFQFEDIVISCGQLEERDYALGGCFLLFDHLFNKPKLKLQI</sequence>
<name>A0ABV8SK11_9BACL</name>
<dbReference type="InterPro" id="IPR036390">
    <property type="entry name" value="WH_DNA-bd_sf"/>
</dbReference>
<dbReference type="InterPro" id="IPR036388">
    <property type="entry name" value="WH-like_DNA-bd_sf"/>
</dbReference>
<protein>
    <submittedName>
        <fullName evidence="5">ROK family protein</fullName>
    </submittedName>
</protein>
<evidence type="ECO:0000256" key="3">
    <source>
        <dbReference type="ARBA" id="ARBA00022629"/>
    </source>
</evidence>
<dbReference type="PANTHER" id="PTHR18964:SF149">
    <property type="entry name" value="BIFUNCTIONAL UDP-N-ACETYLGLUCOSAMINE 2-EPIMERASE_N-ACETYLMANNOSAMINE KINASE"/>
    <property type="match status" value="1"/>
</dbReference>
<dbReference type="SUPFAM" id="SSF53067">
    <property type="entry name" value="Actin-like ATPase domain"/>
    <property type="match status" value="1"/>
</dbReference>
<dbReference type="InterPro" id="IPR000835">
    <property type="entry name" value="HTH_MarR-typ"/>
</dbReference>
<dbReference type="PANTHER" id="PTHR18964">
    <property type="entry name" value="ROK (REPRESSOR, ORF, KINASE) FAMILY"/>
    <property type="match status" value="1"/>
</dbReference>
<dbReference type="Gene3D" id="1.10.10.10">
    <property type="entry name" value="Winged helix-like DNA-binding domain superfamily/Winged helix DNA-binding domain"/>
    <property type="match status" value="1"/>
</dbReference>
<dbReference type="SUPFAM" id="SSF46785">
    <property type="entry name" value="Winged helix' DNA-binding domain"/>
    <property type="match status" value="1"/>
</dbReference>
<evidence type="ECO:0000313" key="6">
    <source>
        <dbReference type="Proteomes" id="UP001595755"/>
    </source>
</evidence>
<keyword evidence="3" id="KW-0119">Carbohydrate metabolism</keyword>
<keyword evidence="3" id="KW-0859">Xylose metabolism</keyword>
<dbReference type="PROSITE" id="PS01125">
    <property type="entry name" value="ROK"/>
    <property type="match status" value="1"/>
</dbReference>
<dbReference type="Proteomes" id="UP001595755">
    <property type="component" value="Unassembled WGS sequence"/>
</dbReference>
<dbReference type="InterPro" id="IPR049874">
    <property type="entry name" value="ROK_cs"/>
</dbReference>
<comment type="caution">
    <text evidence="5">The sequence shown here is derived from an EMBL/GenBank/DDBJ whole genome shotgun (WGS) entry which is preliminary data.</text>
</comment>
<evidence type="ECO:0000256" key="1">
    <source>
        <dbReference type="ARBA" id="ARBA00002486"/>
    </source>
</evidence>
<dbReference type="Gene3D" id="3.30.420.40">
    <property type="match status" value="2"/>
</dbReference>
<dbReference type="InterPro" id="IPR043129">
    <property type="entry name" value="ATPase_NBD"/>
</dbReference>
<comment type="function">
    <text evidence="1">Transcriptional repressor of xylose-utilizing enzymes.</text>
</comment>
<feature type="domain" description="HTH marR-type" evidence="4">
    <location>
        <begin position="13"/>
        <end position="58"/>
    </location>
</feature>
<gene>
    <name evidence="5" type="ORF">ACFO1S_25620</name>
</gene>
<organism evidence="5 6">
    <name type="scientific">Cohnella boryungensis</name>
    <dbReference type="NCBI Taxonomy" id="768479"/>
    <lineage>
        <taxon>Bacteria</taxon>
        <taxon>Bacillati</taxon>
        <taxon>Bacillota</taxon>
        <taxon>Bacilli</taxon>
        <taxon>Bacillales</taxon>
        <taxon>Paenibacillaceae</taxon>
        <taxon>Cohnella</taxon>
    </lineage>
</organism>
<evidence type="ECO:0000313" key="5">
    <source>
        <dbReference type="EMBL" id="MFC4306804.1"/>
    </source>
</evidence>
<evidence type="ECO:0000256" key="2">
    <source>
        <dbReference type="ARBA" id="ARBA00006479"/>
    </source>
</evidence>
<dbReference type="Pfam" id="PF01047">
    <property type="entry name" value="MarR"/>
    <property type="match status" value="1"/>
</dbReference>
<dbReference type="RefSeq" id="WP_204602004.1">
    <property type="nucleotide sequence ID" value="NZ_JBHSED010000065.1"/>
</dbReference>
<keyword evidence="6" id="KW-1185">Reference proteome</keyword>
<proteinExistence type="inferred from homology"/>
<dbReference type="EMBL" id="JBHSED010000065">
    <property type="protein sequence ID" value="MFC4306804.1"/>
    <property type="molecule type" value="Genomic_DNA"/>
</dbReference>
<comment type="similarity">
    <text evidence="2">Belongs to the ROK (NagC/XylR) family.</text>
</comment>